<proteinExistence type="predicted"/>
<evidence type="ECO:0000256" key="1">
    <source>
        <dbReference type="SAM" id="Coils"/>
    </source>
</evidence>
<dbReference type="AlphaFoldDB" id="A0A552WUF4"/>
<feature type="coiled-coil region" evidence="1">
    <location>
        <begin position="11"/>
        <end position="69"/>
    </location>
</feature>
<feature type="region of interest" description="Disordered" evidence="2">
    <location>
        <begin position="74"/>
        <end position="95"/>
    </location>
</feature>
<reference evidence="3 4" key="1">
    <citation type="submission" date="2019-07" db="EMBL/GenBank/DDBJ databases">
        <title>Georgenia wutianyii sp. nov. and Georgenia *** sp. nov. isolated from plateau pika (Ochotona curzoniae) in the Qinghai-Tibet plateau of China.</title>
        <authorList>
            <person name="Tian Z."/>
        </authorList>
    </citation>
    <scope>NUCLEOTIDE SEQUENCE [LARGE SCALE GENOMIC DNA]</scope>
    <source>
        <strain evidence="3 4">Z446</strain>
    </source>
</reference>
<sequence length="95" mass="10495">MTTERTTTATVVDLAAELDRLHAEHEAALRAEHAAFRGIVTGTGTWADHQTAQNRIADVEARIARAHRQLRDLTPWTRGRVGGGRTHRPAHRLAS</sequence>
<comment type="caution">
    <text evidence="3">The sequence shown here is derived from an EMBL/GenBank/DDBJ whole genome shotgun (WGS) entry which is preliminary data.</text>
</comment>
<evidence type="ECO:0000256" key="2">
    <source>
        <dbReference type="SAM" id="MobiDB-lite"/>
    </source>
</evidence>
<keyword evidence="4" id="KW-1185">Reference proteome</keyword>
<evidence type="ECO:0000313" key="4">
    <source>
        <dbReference type="Proteomes" id="UP000318693"/>
    </source>
</evidence>
<protein>
    <submittedName>
        <fullName evidence="3">Uncharacterized protein</fullName>
    </submittedName>
</protein>
<organism evidence="3 4">
    <name type="scientific">Georgenia yuyongxinii</name>
    <dbReference type="NCBI Taxonomy" id="2589797"/>
    <lineage>
        <taxon>Bacteria</taxon>
        <taxon>Bacillati</taxon>
        <taxon>Actinomycetota</taxon>
        <taxon>Actinomycetes</taxon>
        <taxon>Micrococcales</taxon>
        <taxon>Bogoriellaceae</taxon>
        <taxon>Georgenia</taxon>
    </lineage>
</organism>
<dbReference type="RefSeq" id="WP_143417548.1">
    <property type="nucleotide sequence ID" value="NZ_VJXR01000010.1"/>
</dbReference>
<dbReference type="Proteomes" id="UP000318693">
    <property type="component" value="Unassembled WGS sequence"/>
</dbReference>
<accession>A0A552WUF4</accession>
<feature type="compositionally biased region" description="Basic residues" evidence="2">
    <location>
        <begin position="85"/>
        <end position="95"/>
    </location>
</feature>
<name>A0A552WUF4_9MICO</name>
<keyword evidence="1" id="KW-0175">Coiled coil</keyword>
<gene>
    <name evidence="3" type="ORF">FJ693_05610</name>
</gene>
<evidence type="ECO:0000313" key="3">
    <source>
        <dbReference type="EMBL" id="TRW46404.1"/>
    </source>
</evidence>
<dbReference type="EMBL" id="VJXR01000010">
    <property type="protein sequence ID" value="TRW46404.1"/>
    <property type="molecule type" value="Genomic_DNA"/>
</dbReference>